<sequence length="100" mass="11262">MLIFLFNLHVFFKIFHDPLPCTLFSKGTCGPSQFACSTGQCLQPQWLCDGWNDCPDGADEQSCSNSTYPPFSESMPHTRCFPLRNTGSVYPYLSPVRKCV</sequence>
<evidence type="ECO:0008006" key="7">
    <source>
        <dbReference type="Google" id="ProtNLM"/>
    </source>
</evidence>
<dbReference type="STRING" id="43700.ENSMALP00000028354"/>
<keyword evidence="6" id="KW-1185">Reference proteome</keyword>
<keyword evidence="2 3" id="KW-1015">Disulfide bond</keyword>
<reference evidence="5" key="2">
    <citation type="submission" date="2025-09" db="UniProtKB">
        <authorList>
            <consortium name="Ensembl"/>
        </authorList>
    </citation>
    <scope>IDENTIFICATION</scope>
</reference>
<protein>
    <recommendedName>
        <fullName evidence="7">Low density lipoprotein receptor class A domain containing 3</fullName>
    </recommendedName>
</protein>
<evidence type="ECO:0000256" key="4">
    <source>
        <dbReference type="SAM" id="SignalP"/>
    </source>
</evidence>
<comment type="similarity">
    <text evidence="1">Belongs to the LDLR family.</text>
</comment>
<dbReference type="SUPFAM" id="SSF57424">
    <property type="entry name" value="LDL receptor-like module"/>
    <property type="match status" value="1"/>
</dbReference>
<dbReference type="SMART" id="SM00192">
    <property type="entry name" value="LDLa"/>
    <property type="match status" value="1"/>
</dbReference>
<feature type="disulfide bond" evidence="3">
    <location>
        <begin position="48"/>
        <end position="63"/>
    </location>
</feature>
<dbReference type="PROSITE" id="PS01209">
    <property type="entry name" value="LDLRA_1"/>
    <property type="match status" value="1"/>
</dbReference>
<evidence type="ECO:0000313" key="6">
    <source>
        <dbReference type="Proteomes" id="UP000261600"/>
    </source>
</evidence>
<name>A0A3Q3K495_MONAL</name>
<feature type="chain" id="PRO_5018627379" description="Low density lipoprotein receptor class A domain containing 3" evidence="4">
    <location>
        <begin position="17"/>
        <end position="100"/>
    </location>
</feature>
<dbReference type="InterPro" id="IPR036055">
    <property type="entry name" value="LDL_receptor-like_sf"/>
</dbReference>
<evidence type="ECO:0000256" key="1">
    <source>
        <dbReference type="ARBA" id="ARBA00009939"/>
    </source>
</evidence>
<organism evidence="5 6">
    <name type="scientific">Monopterus albus</name>
    <name type="common">Swamp eel</name>
    <dbReference type="NCBI Taxonomy" id="43700"/>
    <lineage>
        <taxon>Eukaryota</taxon>
        <taxon>Metazoa</taxon>
        <taxon>Chordata</taxon>
        <taxon>Craniata</taxon>
        <taxon>Vertebrata</taxon>
        <taxon>Euteleostomi</taxon>
        <taxon>Actinopterygii</taxon>
        <taxon>Neopterygii</taxon>
        <taxon>Teleostei</taxon>
        <taxon>Neoteleostei</taxon>
        <taxon>Acanthomorphata</taxon>
        <taxon>Anabantaria</taxon>
        <taxon>Synbranchiformes</taxon>
        <taxon>Synbranchidae</taxon>
        <taxon>Monopterus</taxon>
    </lineage>
</organism>
<evidence type="ECO:0000313" key="5">
    <source>
        <dbReference type="Ensembl" id="ENSMALP00000028354.1"/>
    </source>
</evidence>
<dbReference type="CDD" id="cd00112">
    <property type="entry name" value="LDLa"/>
    <property type="match status" value="1"/>
</dbReference>
<dbReference type="InterPro" id="IPR002172">
    <property type="entry name" value="LDrepeatLR_classA_rpt"/>
</dbReference>
<dbReference type="Ensembl" id="ENSMALT00000028871.1">
    <property type="protein sequence ID" value="ENSMALP00000028354.1"/>
    <property type="gene ID" value="ENSMALG00000019644.1"/>
</dbReference>
<feature type="disulfide bond" evidence="3">
    <location>
        <begin position="36"/>
        <end position="54"/>
    </location>
</feature>
<dbReference type="PROSITE" id="PS50068">
    <property type="entry name" value="LDLRA_2"/>
    <property type="match status" value="1"/>
</dbReference>
<dbReference type="Pfam" id="PF00057">
    <property type="entry name" value="Ldl_recept_a"/>
    <property type="match status" value="1"/>
</dbReference>
<dbReference type="InterPro" id="IPR023415">
    <property type="entry name" value="LDLR_class-A_CS"/>
</dbReference>
<reference evidence="5" key="1">
    <citation type="submission" date="2025-08" db="UniProtKB">
        <authorList>
            <consortium name="Ensembl"/>
        </authorList>
    </citation>
    <scope>IDENTIFICATION</scope>
</reference>
<evidence type="ECO:0000256" key="2">
    <source>
        <dbReference type="ARBA" id="ARBA00023157"/>
    </source>
</evidence>
<keyword evidence="4" id="KW-0732">Signal</keyword>
<dbReference type="Proteomes" id="UP000261600">
    <property type="component" value="Unplaced"/>
</dbReference>
<evidence type="ECO:0000256" key="3">
    <source>
        <dbReference type="PROSITE-ProRule" id="PRU00124"/>
    </source>
</evidence>
<dbReference type="FunFam" id="4.10.400.10:FF:000113">
    <property type="entry name" value="Low-density lipoprotein receptor-related protein 8"/>
    <property type="match status" value="1"/>
</dbReference>
<feature type="disulfide bond" evidence="3">
    <location>
        <begin position="29"/>
        <end position="41"/>
    </location>
</feature>
<dbReference type="Gene3D" id="4.10.400.10">
    <property type="entry name" value="Low-density Lipoprotein Receptor"/>
    <property type="match status" value="1"/>
</dbReference>
<accession>A0A3Q3K495</accession>
<proteinExistence type="inferred from homology"/>
<dbReference type="AlphaFoldDB" id="A0A3Q3K495"/>
<feature type="signal peptide" evidence="4">
    <location>
        <begin position="1"/>
        <end position="16"/>
    </location>
</feature>